<sequence>MPIRETDQVSANPDAPTVFLTLVAGAPADDGSGSAPVPTGGVAIRAVSQTDAPADRPADLSMPLGLIGFDAEISNGADAVPFSLLVDGALDVNGFWKQAADGDWVNLASPEFGGQVVSVGNMTRLDFVIEDNGPFDTNAAIGAITDPGAPGYRDLGEPPLADCPYRPFQPDGDGDGVPDALDATLGLDPALKDNDVFNDGALFVQQLYRDSLWREGEDVGVSYWTDQLHAGTSHAQVVMAFLDAPEYQAMAGLIGRFYDGALGRAPDPCGLDYWVAQAQAGMPMTQIANAFLQSPEFIAQQGALTNTALVETLFGAMLERAPSAQERTHWTQALEADSSAGALLLDLAQQPEYFALQGEKLLFNSLYLSALDRAPDDAGLAWWETQLAQSDDDLAAIAGFINSSEYHDRFLPATADSPTSAVDDDGNTLALIGQPAAAELGAELFG</sequence>
<name>A0ABZ0S5K9_9GAMM</name>
<dbReference type="NCBIfam" id="NF041766">
    <property type="entry name" value="choice_anch_U"/>
    <property type="match status" value="1"/>
</dbReference>
<dbReference type="EMBL" id="CP121472">
    <property type="protein sequence ID" value="WPL15553.1"/>
    <property type="molecule type" value="Genomic_DNA"/>
</dbReference>
<dbReference type="Proteomes" id="UP001432180">
    <property type="component" value="Chromosome"/>
</dbReference>
<evidence type="ECO:0000313" key="3">
    <source>
        <dbReference type="Proteomes" id="UP001432180"/>
    </source>
</evidence>
<protein>
    <recommendedName>
        <fullName evidence="1">DUF4214 domain-containing protein</fullName>
    </recommendedName>
</protein>
<dbReference type="InterPro" id="IPR053784">
    <property type="entry name" value="Choice_anch_U_dom"/>
</dbReference>
<gene>
    <name evidence="2" type="ORF">Thiowin_00454</name>
</gene>
<dbReference type="InterPro" id="IPR038255">
    <property type="entry name" value="PBS_linker_sf"/>
</dbReference>
<organism evidence="2 3">
    <name type="scientific">Thiorhodovibrio winogradskyi</name>
    <dbReference type="NCBI Taxonomy" id="77007"/>
    <lineage>
        <taxon>Bacteria</taxon>
        <taxon>Pseudomonadati</taxon>
        <taxon>Pseudomonadota</taxon>
        <taxon>Gammaproteobacteria</taxon>
        <taxon>Chromatiales</taxon>
        <taxon>Chromatiaceae</taxon>
        <taxon>Thiorhodovibrio</taxon>
    </lineage>
</organism>
<accession>A0ABZ0S5K9</accession>
<evidence type="ECO:0000313" key="2">
    <source>
        <dbReference type="EMBL" id="WPL15553.1"/>
    </source>
</evidence>
<keyword evidence="3" id="KW-1185">Reference proteome</keyword>
<feature type="domain" description="DUF4214" evidence="1">
    <location>
        <begin position="364"/>
        <end position="410"/>
    </location>
</feature>
<proteinExistence type="predicted"/>
<evidence type="ECO:0000259" key="1">
    <source>
        <dbReference type="Pfam" id="PF13946"/>
    </source>
</evidence>
<dbReference type="Gene3D" id="1.10.3130.20">
    <property type="entry name" value="Phycobilisome linker domain"/>
    <property type="match status" value="1"/>
</dbReference>
<feature type="domain" description="DUF4214" evidence="1">
    <location>
        <begin position="288"/>
        <end position="353"/>
    </location>
</feature>
<dbReference type="Pfam" id="PF13946">
    <property type="entry name" value="DUF4214"/>
    <property type="match status" value="3"/>
</dbReference>
<reference evidence="2 3" key="1">
    <citation type="journal article" date="2023" name="Microorganisms">
        <title>Thiorhodovibrio frisius and Trv. litoralis spp. nov., Two Novel Members from a Clade of Fastidious Purple Sulfur Bacteria That Exhibit Unique Red-Shifted Light-Harvesting Capabilities.</title>
        <authorList>
            <person name="Methner A."/>
            <person name="Kuzyk S.B."/>
            <person name="Petersen J."/>
            <person name="Bauer S."/>
            <person name="Brinkmann H."/>
            <person name="Sichau K."/>
            <person name="Wanner G."/>
            <person name="Wolf J."/>
            <person name="Neumann-Schaal M."/>
            <person name="Henke P."/>
            <person name="Tank M."/>
            <person name="Sproer C."/>
            <person name="Bunk B."/>
            <person name="Overmann J."/>
        </authorList>
    </citation>
    <scope>NUCLEOTIDE SEQUENCE [LARGE SCALE GENOMIC DNA]</scope>
    <source>
        <strain evidence="2 3">DSM 6702</strain>
    </source>
</reference>
<feature type="domain" description="DUF4214" evidence="1">
    <location>
        <begin position="202"/>
        <end position="249"/>
    </location>
</feature>
<dbReference type="InterPro" id="IPR025282">
    <property type="entry name" value="DUF4214"/>
</dbReference>